<feature type="domain" description="FAD-binding" evidence="6">
    <location>
        <begin position="317"/>
        <end position="379"/>
    </location>
</feature>
<evidence type="ECO:0000313" key="9">
    <source>
        <dbReference type="Proteomes" id="UP000191285"/>
    </source>
</evidence>
<comment type="similarity">
    <text evidence="1">Belongs to the paxM FAD-dependent monooxygenase family.</text>
</comment>
<gene>
    <name evidence="8" type="ORF">PENSTE_c009G04848</name>
</gene>
<evidence type="ECO:0000256" key="3">
    <source>
        <dbReference type="ARBA" id="ARBA00022827"/>
    </source>
</evidence>
<dbReference type="InterPro" id="IPR036291">
    <property type="entry name" value="NAD(P)-bd_dom_sf"/>
</dbReference>
<dbReference type="InterPro" id="IPR013328">
    <property type="entry name" value="6PGD_dom2"/>
</dbReference>
<protein>
    <recommendedName>
        <fullName evidence="10">FAD-binding domain-containing protein</fullName>
    </recommendedName>
</protein>
<dbReference type="Gene3D" id="1.10.1040.10">
    <property type="entry name" value="N-(1-d-carboxylethyl)-l-norvaline Dehydrogenase, domain 2"/>
    <property type="match status" value="1"/>
</dbReference>
<dbReference type="InterPro" id="IPR006115">
    <property type="entry name" value="6PGDH_NADP-bd"/>
</dbReference>
<dbReference type="SUPFAM" id="SSF51905">
    <property type="entry name" value="FAD/NAD(P)-binding domain"/>
    <property type="match status" value="1"/>
</dbReference>
<comment type="caution">
    <text evidence="8">The sequence shown here is derived from an EMBL/GenBank/DDBJ whole genome shotgun (WGS) entry which is preliminary data.</text>
</comment>
<keyword evidence="5" id="KW-0503">Monooxygenase</keyword>
<dbReference type="STRING" id="303698.A0A1V6TB48"/>
<feature type="domain" description="FAD-binding" evidence="6">
    <location>
        <begin position="10"/>
        <end position="174"/>
    </location>
</feature>
<name>A0A1V6TB48_9EURO</name>
<keyword evidence="2" id="KW-0285">Flavoprotein</keyword>
<dbReference type="GO" id="GO:0050661">
    <property type="term" value="F:NADP binding"/>
    <property type="evidence" value="ECO:0007669"/>
    <property type="project" value="InterPro"/>
</dbReference>
<dbReference type="PRINTS" id="PR00420">
    <property type="entry name" value="RNGMNOXGNASE"/>
</dbReference>
<dbReference type="InterPro" id="IPR036188">
    <property type="entry name" value="FAD/NAD-bd_sf"/>
</dbReference>
<dbReference type="InterPro" id="IPR050493">
    <property type="entry name" value="FAD-dep_Monooxygenase_BioMet"/>
</dbReference>
<dbReference type="PANTHER" id="PTHR13789">
    <property type="entry name" value="MONOOXYGENASE"/>
    <property type="match status" value="1"/>
</dbReference>
<evidence type="ECO:0000259" key="7">
    <source>
        <dbReference type="Pfam" id="PF03446"/>
    </source>
</evidence>
<dbReference type="SUPFAM" id="SSF48179">
    <property type="entry name" value="6-phosphogluconate dehydrogenase C-terminal domain-like"/>
    <property type="match status" value="1"/>
</dbReference>
<proteinExistence type="inferred from homology"/>
<sequence length="748" mass="82366">MEIMYDLEKIIIIGGGPTGLAAGICLAQSNKLSPVIYELRSPGTASLGGSLGIPANGVRVLHRLGLWDRILPRSVDITKNVVHSTSGSVLNEVDVASEAKKQTGFGYLRINRADLVQCLRDAAEEHSIPIHYDKQIQSIENHGDSVTVTFTDGTSDTGTLLLGCDGIHSSVRRLHVDADIAPEYSGISAISSIVDDVKNRDPQDTTSLHSTLTPHGMLATAPCAANQIFWFFSKEVPLPQGSTSADVRDGWMLHRKNELAECRNSLSNVLDCVQGKWGEYLRQLVDASQDVHFYPHYRIPLGGRWFVSSESPQGSPRVLLLGDAAHAVQPHAGQGVALALEDVILLSGLLIQFKDGEHTSLQGVFDRFDQIRRPRIQRINEVAMRNGRMRRNQSPWTVWCKEWYMWTMLRINRFWGMSMSGVLNGDVLYDVEKELKQLTAGLGNMGLAMASNLQKHLHYQGQLPLRIWNRTTSKGENITSLGGIRCDTIESLIADCDIIFISLNNDESLQIVIADIIRTPNLTNKIFVDTTTVHPDTSKDVSAKLKRQKASLVSAPVFGSAPMASERKVLIAAAGEADSIRKISPFIKGVLARDILEVDERPEKASLLKIIGNFLVSGMTEIVGEAHVLAEKSEMGHAIVEKLLEAQFGPLPTMISRRLTQGVYMPPKGVSPWSNLDLALKDTGHAIDCAEAAGTRLRVGEVIQDHQRRAKAYSQEQNRQLDSAALYGIIRCDAGLDFESDFVRHRDS</sequence>
<keyword evidence="9" id="KW-1185">Reference proteome</keyword>
<dbReference type="InterPro" id="IPR002938">
    <property type="entry name" value="FAD-bd"/>
</dbReference>
<dbReference type="Gene3D" id="3.40.50.720">
    <property type="entry name" value="NAD(P)-binding Rossmann-like Domain"/>
    <property type="match status" value="1"/>
</dbReference>
<dbReference type="GO" id="GO:0004497">
    <property type="term" value="F:monooxygenase activity"/>
    <property type="evidence" value="ECO:0007669"/>
    <property type="project" value="UniProtKB-KW"/>
</dbReference>
<keyword evidence="4" id="KW-0560">Oxidoreductase</keyword>
<evidence type="ECO:0000256" key="5">
    <source>
        <dbReference type="ARBA" id="ARBA00023033"/>
    </source>
</evidence>
<evidence type="ECO:0000256" key="1">
    <source>
        <dbReference type="ARBA" id="ARBA00007992"/>
    </source>
</evidence>
<evidence type="ECO:0008006" key="10">
    <source>
        <dbReference type="Google" id="ProtNLM"/>
    </source>
</evidence>
<dbReference type="OrthoDB" id="16820at2759"/>
<dbReference type="Pfam" id="PF01494">
    <property type="entry name" value="FAD_binding_3"/>
    <property type="match status" value="2"/>
</dbReference>
<dbReference type="Pfam" id="PF03446">
    <property type="entry name" value="NAD_binding_2"/>
    <property type="match status" value="1"/>
</dbReference>
<feature type="domain" description="6-phosphogluconate dehydrogenase NADP-binding" evidence="7">
    <location>
        <begin position="440"/>
        <end position="588"/>
    </location>
</feature>
<dbReference type="AlphaFoldDB" id="A0A1V6TB48"/>
<evidence type="ECO:0000256" key="4">
    <source>
        <dbReference type="ARBA" id="ARBA00023002"/>
    </source>
</evidence>
<accession>A0A1V6TB48</accession>
<keyword evidence="3" id="KW-0274">FAD</keyword>
<reference evidence="9" key="1">
    <citation type="journal article" date="2017" name="Nat. Microbiol.">
        <title>Global analysis of biosynthetic gene clusters reveals vast potential of secondary metabolite production in Penicillium species.</title>
        <authorList>
            <person name="Nielsen J.C."/>
            <person name="Grijseels S."/>
            <person name="Prigent S."/>
            <person name="Ji B."/>
            <person name="Dainat J."/>
            <person name="Nielsen K.F."/>
            <person name="Frisvad J.C."/>
            <person name="Workman M."/>
            <person name="Nielsen J."/>
        </authorList>
    </citation>
    <scope>NUCLEOTIDE SEQUENCE [LARGE SCALE GENOMIC DNA]</scope>
    <source>
        <strain evidence="9">IBT 24891</strain>
    </source>
</reference>
<evidence type="ECO:0000256" key="2">
    <source>
        <dbReference type="ARBA" id="ARBA00022630"/>
    </source>
</evidence>
<dbReference type="Gene3D" id="3.50.50.60">
    <property type="entry name" value="FAD/NAD(P)-binding domain"/>
    <property type="match status" value="1"/>
</dbReference>
<evidence type="ECO:0000313" key="8">
    <source>
        <dbReference type="EMBL" id="OQE23059.1"/>
    </source>
</evidence>
<dbReference type="InterPro" id="IPR008927">
    <property type="entry name" value="6-PGluconate_DH-like_C_sf"/>
</dbReference>
<dbReference type="PANTHER" id="PTHR13789:SF309">
    <property type="entry name" value="PUTATIVE (AFU_ORTHOLOGUE AFUA_6G14510)-RELATED"/>
    <property type="match status" value="1"/>
</dbReference>
<evidence type="ECO:0000259" key="6">
    <source>
        <dbReference type="Pfam" id="PF01494"/>
    </source>
</evidence>
<dbReference type="SUPFAM" id="SSF51735">
    <property type="entry name" value="NAD(P)-binding Rossmann-fold domains"/>
    <property type="match status" value="1"/>
</dbReference>
<dbReference type="GO" id="GO:0071949">
    <property type="term" value="F:FAD binding"/>
    <property type="evidence" value="ECO:0007669"/>
    <property type="project" value="InterPro"/>
</dbReference>
<dbReference type="EMBL" id="MLKD01000009">
    <property type="protein sequence ID" value="OQE23059.1"/>
    <property type="molecule type" value="Genomic_DNA"/>
</dbReference>
<dbReference type="Proteomes" id="UP000191285">
    <property type="component" value="Unassembled WGS sequence"/>
</dbReference>
<organism evidence="8 9">
    <name type="scientific">Penicillium steckii</name>
    <dbReference type="NCBI Taxonomy" id="303698"/>
    <lineage>
        <taxon>Eukaryota</taxon>
        <taxon>Fungi</taxon>
        <taxon>Dikarya</taxon>
        <taxon>Ascomycota</taxon>
        <taxon>Pezizomycotina</taxon>
        <taxon>Eurotiomycetes</taxon>
        <taxon>Eurotiomycetidae</taxon>
        <taxon>Eurotiales</taxon>
        <taxon>Aspergillaceae</taxon>
        <taxon>Penicillium</taxon>
    </lineage>
</organism>